<evidence type="ECO:0000259" key="1">
    <source>
        <dbReference type="PROSITE" id="PS51186"/>
    </source>
</evidence>
<accession>A0A7W7Z985</accession>
<dbReference type="InterPro" id="IPR000182">
    <property type="entry name" value="GNAT_dom"/>
</dbReference>
<dbReference type="Proteomes" id="UP000540989">
    <property type="component" value="Unassembled WGS sequence"/>
</dbReference>
<dbReference type="AlphaFoldDB" id="A0A7W7Z985"/>
<evidence type="ECO:0000313" key="2">
    <source>
        <dbReference type="EMBL" id="MBB5055528.1"/>
    </source>
</evidence>
<dbReference type="RefSeq" id="WP_184213271.1">
    <property type="nucleotide sequence ID" value="NZ_JACHIP010000001.1"/>
</dbReference>
<gene>
    <name evidence="2" type="ORF">HDF16_000197</name>
</gene>
<dbReference type="PROSITE" id="PS51186">
    <property type="entry name" value="GNAT"/>
    <property type="match status" value="1"/>
</dbReference>
<protein>
    <submittedName>
        <fullName evidence="2">RimJ/RimL family protein N-acetyltransferase</fullName>
    </submittedName>
</protein>
<evidence type="ECO:0000313" key="3">
    <source>
        <dbReference type="Proteomes" id="UP000540989"/>
    </source>
</evidence>
<dbReference type="PANTHER" id="PTHR43415">
    <property type="entry name" value="SPERMIDINE N(1)-ACETYLTRANSFERASE"/>
    <property type="match status" value="1"/>
</dbReference>
<feature type="domain" description="N-acetyltransferase" evidence="1">
    <location>
        <begin position="1"/>
        <end position="154"/>
    </location>
</feature>
<dbReference type="CDD" id="cd04301">
    <property type="entry name" value="NAT_SF"/>
    <property type="match status" value="1"/>
</dbReference>
<dbReference type="InterPro" id="IPR016181">
    <property type="entry name" value="Acyl_CoA_acyltransferase"/>
</dbReference>
<dbReference type="Pfam" id="PF00583">
    <property type="entry name" value="Acetyltransf_1"/>
    <property type="match status" value="1"/>
</dbReference>
<keyword evidence="2" id="KW-0808">Transferase</keyword>
<proteinExistence type="predicted"/>
<comment type="caution">
    <text evidence="2">The sequence shown here is derived from an EMBL/GenBank/DDBJ whole genome shotgun (WGS) entry which is preliminary data.</text>
</comment>
<dbReference type="EMBL" id="JACHIP010000001">
    <property type="protein sequence ID" value="MBB5055528.1"/>
    <property type="molecule type" value="Genomic_DNA"/>
</dbReference>
<dbReference type="PANTHER" id="PTHR43415:SF3">
    <property type="entry name" value="GNAT-FAMILY ACETYLTRANSFERASE"/>
    <property type="match status" value="1"/>
</dbReference>
<sequence length="164" mass="18787">MHIRNAKQEDIPHIVRLEHRHEFHTFIGTWPEAKHAKTFADEDSAYLVVEDDEQEVVGYAILLGVASTDQSIELKRVVISAPGQGHGKQLLHFIANRVFNEYKAHRLFLDVYETNPRAKHVYATFGFAVDGVLREAAFRDGHFYSMTLMSILDREYHARHSTGA</sequence>
<name>A0A7W7Z985_9BACT</name>
<dbReference type="Gene3D" id="3.40.630.30">
    <property type="match status" value="1"/>
</dbReference>
<dbReference type="GO" id="GO:0016747">
    <property type="term" value="F:acyltransferase activity, transferring groups other than amino-acyl groups"/>
    <property type="evidence" value="ECO:0007669"/>
    <property type="project" value="InterPro"/>
</dbReference>
<reference evidence="2 3" key="1">
    <citation type="submission" date="2020-08" db="EMBL/GenBank/DDBJ databases">
        <title>Genomic Encyclopedia of Type Strains, Phase IV (KMG-V): Genome sequencing to study the core and pangenomes of soil and plant-associated prokaryotes.</title>
        <authorList>
            <person name="Whitman W."/>
        </authorList>
    </citation>
    <scope>NUCLEOTIDE SEQUENCE [LARGE SCALE GENOMIC DNA]</scope>
    <source>
        <strain evidence="2 3">M8UP14</strain>
    </source>
</reference>
<organism evidence="2 3">
    <name type="scientific">Granulicella aggregans</name>
    <dbReference type="NCBI Taxonomy" id="474949"/>
    <lineage>
        <taxon>Bacteria</taxon>
        <taxon>Pseudomonadati</taxon>
        <taxon>Acidobacteriota</taxon>
        <taxon>Terriglobia</taxon>
        <taxon>Terriglobales</taxon>
        <taxon>Acidobacteriaceae</taxon>
        <taxon>Granulicella</taxon>
    </lineage>
</organism>
<dbReference type="SUPFAM" id="SSF55729">
    <property type="entry name" value="Acyl-CoA N-acyltransferases (Nat)"/>
    <property type="match status" value="1"/>
</dbReference>
<keyword evidence="3" id="KW-1185">Reference proteome</keyword>